<evidence type="ECO:0000313" key="2">
    <source>
        <dbReference type="EMBL" id="GHB00722.1"/>
    </source>
</evidence>
<protein>
    <recommendedName>
        <fullName evidence="1">N-acetyltransferase domain-containing protein</fullName>
    </recommendedName>
</protein>
<sequence length="151" mass="17310">MRWAELKDYDVLGQLMFDAIHSDPSPYSDAERLAWRDTPYAGRDWHTRLVRKRVLIAEEDDTSVGFLSLESGGYIDLGYILPRARGRGWFRKLFEKVEHEARAMGETRLHTHASLAAEGPFKSVGFHVTEREIVALNGQLLRRAAMEKPLI</sequence>
<comment type="caution">
    <text evidence="2">The sequence shown here is derived from an EMBL/GenBank/DDBJ whole genome shotgun (WGS) entry which is preliminary data.</text>
</comment>
<reference evidence="2" key="1">
    <citation type="journal article" date="2014" name="Int. J. Syst. Evol. Microbiol.">
        <title>Complete genome sequence of Corynebacterium casei LMG S-19264T (=DSM 44701T), isolated from a smear-ripened cheese.</title>
        <authorList>
            <consortium name="US DOE Joint Genome Institute (JGI-PGF)"/>
            <person name="Walter F."/>
            <person name="Albersmeier A."/>
            <person name="Kalinowski J."/>
            <person name="Ruckert C."/>
        </authorList>
    </citation>
    <scope>NUCLEOTIDE SEQUENCE</scope>
    <source>
        <strain evidence="2">KCTC 32513</strain>
    </source>
</reference>
<accession>A0A8J3CRW4</accession>
<dbReference type="PANTHER" id="PTHR43451">
    <property type="entry name" value="ACETYLTRANSFERASE (GNAT) FAMILY PROTEIN"/>
    <property type="match status" value="1"/>
</dbReference>
<dbReference type="SUPFAM" id="SSF55729">
    <property type="entry name" value="Acyl-CoA N-acyltransferases (Nat)"/>
    <property type="match status" value="1"/>
</dbReference>
<evidence type="ECO:0000313" key="3">
    <source>
        <dbReference type="Proteomes" id="UP000634004"/>
    </source>
</evidence>
<evidence type="ECO:0000259" key="1">
    <source>
        <dbReference type="PROSITE" id="PS51186"/>
    </source>
</evidence>
<dbReference type="InterPro" id="IPR016181">
    <property type="entry name" value="Acyl_CoA_acyltransferase"/>
</dbReference>
<dbReference type="InterPro" id="IPR000182">
    <property type="entry name" value="GNAT_dom"/>
</dbReference>
<dbReference type="RefSeq" id="WP_189498854.1">
    <property type="nucleotide sequence ID" value="NZ_BMZH01000011.1"/>
</dbReference>
<dbReference type="InterPro" id="IPR052564">
    <property type="entry name" value="N-acetyltrans/Recomb-assoc"/>
</dbReference>
<dbReference type="AlphaFoldDB" id="A0A8J3CRW4"/>
<dbReference type="GO" id="GO:0016747">
    <property type="term" value="F:acyltransferase activity, transferring groups other than amino-acyl groups"/>
    <property type="evidence" value="ECO:0007669"/>
    <property type="project" value="InterPro"/>
</dbReference>
<dbReference type="PROSITE" id="PS51186">
    <property type="entry name" value="GNAT"/>
    <property type="match status" value="1"/>
</dbReference>
<dbReference type="Pfam" id="PF13673">
    <property type="entry name" value="Acetyltransf_10"/>
    <property type="match status" value="1"/>
</dbReference>
<name>A0A8J3CRW4_9PROT</name>
<dbReference type="CDD" id="cd04301">
    <property type="entry name" value="NAT_SF"/>
    <property type="match status" value="1"/>
</dbReference>
<reference evidence="2" key="2">
    <citation type="submission" date="2020-09" db="EMBL/GenBank/DDBJ databases">
        <authorList>
            <person name="Sun Q."/>
            <person name="Kim S."/>
        </authorList>
    </citation>
    <scope>NUCLEOTIDE SEQUENCE</scope>
    <source>
        <strain evidence="2">KCTC 32513</strain>
    </source>
</reference>
<organism evidence="2 3">
    <name type="scientific">Algimonas arctica</name>
    <dbReference type="NCBI Taxonomy" id="1479486"/>
    <lineage>
        <taxon>Bacteria</taxon>
        <taxon>Pseudomonadati</taxon>
        <taxon>Pseudomonadota</taxon>
        <taxon>Alphaproteobacteria</taxon>
        <taxon>Maricaulales</taxon>
        <taxon>Robiginitomaculaceae</taxon>
        <taxon>Algimonas</taxon>
    </lineage>
</organism>
<dbReference type="PANTHER" id="PTHR43451:SF1">
    <property type="entry name" value="ACETYLTRANSFERASE"/>
    <property type="match status" value="1"/>
</dbReference>
<feature type="domain" description="N-acetyltransferase" evidence="1">
    <location>
        <begin position="4"/>
        <end position="151"/>
    </location>
</feature>
<dbReference type="Gene3D" id="3.40.630.30">
    <property type="match status" value="1"/>
</dbReference>
<dbReference type="Proteomes" id="UP000634004">
    <property type="component" value="Unassembled WGS sequence"/>
</dbReference>
<proteinExistence type="predicted"/>
<keyword evidence="3" id="KW-1185">Reference proteome</keyword>
<dbReference type="EMBL" id="BMZH01000011">
    <property type="protein sequence ID" value="GHB00722.1"/>
    <property type="molecule type" value="Genomic_DNA"/>
</dbReference>
<gene>
    <name evidence="2" type="ORF">GCM10009069_24500</name>
</gene>